<comment type="caution">
    <text evidence="2">The sequence shown here is derived from an EMBL/GenBank/DDBJ whole genome shotgun (WGS) entry which is preliminary data.</text>
</comment>
<dbReference type="AlphaFoldDB" id="A0AAE1ILZ3"/>
<keyword evidence="3" id="KW-1185">Reference proteome</keyword>
<protein>
    <submittedName>
        <fullName evidence="2">Uncharacterized protein</fullName>
    </submittedName>
</protein>
<organism evidence="2 3">
    <name type="scientific">Acacia crassicarpa</name>
    <name type="common">northern wattle</name>
    <dbReference type="NCBI Taxonomy" id="499986"/>
    <lineage>
        <taxon>Eukaryota</taxon>
        <taxon>Viridiplantae</taxon>
        <taxon>Streptophyta</taxon>
        <taxon>Embryophyta</taxon>
        <taxon>Tracheophyta</taxon>
        <taxon>Spermatophyta</taxon>
        <taxon>Magnoliopsida</taxon>
        <taxon>eudicotyledons</taxon>
        <taxon>Gunneridae</taxon>
        <taxon>Pentapetalae</taxon>
        <taxon>rosids</taxon>
        <taxon>fabids</taxon>
        <taxon>Fabales</taxon>
        <taxon>Fabaceae</taxon>
        <taxon>Caesalpinioideae</taxon>
        <taxon>mimosoid clade</taxon>
        <taxon>Acacieae</taxon>
        <taxon>Acacia</taxon>
    </lineage>
</organism>
<proteinExistence type="predicted"/>
<evidence type="ECO:0000256" key="1">
    <source>
        <dbReference type="SAM" id="MobiDB-lite"/>
    </source>
</evidence>
<evidence type="ECO:0000313" key="2">
    <source>
        <dbReference type="EMBL" id="KAK4253227.1"/>
    </source>
</evidence>
<sequence>MSGARDIDHPLASNVDKWIIDIGEALGYKHYERAKTGSICKVPERIREANKEKSEEWYRPRFVAIGPIHRGATIDLQTMELTKWRYADKLLCRLRPEEDPSPNDNLPPEEIQAQTTIYPQERMQAQTTIYPREDPSPNHNKFRVS</sequence>
<accession>A0AAE1ILZ3</accession>
<dbReference type="InterPro" id="IPR004158">
    <property type="entry name" value="DUF247_pln"/>
</dbReference>
<dbReference type="EMBL" id="JAWXYG010000016">
    <property type="protein sequence ID" value="KAK4253227.1"/>
    <property type="molecule type" value="Genomic_DNA"/>
</dbReference>
<dbReference type="PANTHER" id="PTHR31170:SF20">
    <property type="entry name" value="DUF247 DOMAIN PROTEIN"/>
    <property type="match status" value="1"/>
</dbReference>
<dbReference type="Proteomes" id="UP001293593">
    <property type="component" value="Unassembled WGS sequence"/>
</dbReference>
<reference evidence="2" key="1">
    <citation type="submission" date="2023-10" db="EMBL/GenBank/DDBJ databases">
        <title>Chromosome-level genome of the transformable northern wattle, Acacia crassicarpa.</title>
        <authorList>
            <person name="Massaro I."/>
            <person name="Sinha N.R."/>
            <person name="Poethig S."/>
            <person name="Leichty A.R."/>
        </authorList>
    </citation>
    <scope>NUCLEOTIDE SEQUENCE</scope>
    <source>
        <strain evidence="2">Acra3RX</strain>
        <tissue evidence="2">Leaf</tissue>
    </source>
</reference>
<feature type="compositionally biased region" description="Polar residues" evidence="1">
    <location>
        <begin position="112"/>
        <end position="129"/>
    </location>
</feature>
<gene>
    <name evidence="2" type="ORF">QN277_010557</name>
</gene>
<name>A0AAE1ILZ3_9FABA</name>
<evidence type="ECO:0000313" key="3">
    <source>
        <dbReference type="Proteomes" id="UP001293593"/>
    </source>
</evidence>
<dbReference type="Pfam" id="PF03140">
    <property type="entry name" value="DUF247"/>
    <property type="match status" value="1"/>
</dbReference>
<feature type="region of interest" description="Disordered" evidence="1">
    <location>
        <begin position="95"/>
        <end position="145"/>
    </location>
</feature>
<dbReference type="PANTHER" id="PTHR31170">
    <property type="entry name" value="BNAC04G53230D PROTEIN"/>
    <property type="match status" value="1"/>
</dbReference>